<proteinExistence type="inferred from homology"/>
<comment type="subcellular location">
    <subcellularLocation>
        <location evidence="2">Gas vesicle</location>
    </subcellularLocation>
</comment>
<dbReference type="RefSeq" id="WP_105871219.1">
    <property type="nucleotide sequence ID" value="NZ_PVLV01000494.1"/>
</dbReference>
<organism evidence="5 6">
    <name type="scientific">Streptomyces solincola</name>
    <dbReference type="NCBI Taxonomy" id="2100817"/>
    <lineage>
        <taxon>Bacteria</taxon>
        <taxon>Bacillati</taxon>
        <taxon>Actinomycetota</taxon>
        <taxon>Actinomycetes</taxon>
        <taxon>Kitasatosporales</taxon>
        <taxon>Streptomycetaceae</taxon>
        <taxon>Streptomyces</taxon>
    </lineage>
</organism>
<evidence type="ECO:0000256" key="2">
    <source>
        <dbReference type="ARBA" id="ARBA00035108"/>
    </source>
</evidence>
<feature type="compositionally biased region" description="Low complexity" evidence="4">
    <location>
        <begin position="148"/>
        <end position="160"/>
    </location>
</feature>
<dbReference type="OrthoDB" id="146444at2"/>
<evidence type="ECO:0000313" key="6">
    <source>
        <dbReference type="Proteomes" id="UP000239322"/>
    </source>
</evidence>
<sequence length="278" mass="28084">MSGELVYVYGVAAAGPGLVETVPALRGVGGEGVRVVEDSGLAAVVGPVAAADFEQAPLAAHLEDLAWLEAVARAHHEVVDAVAAAGPVLPLRLATVYRDEDAVRALLADGRAVFAPRLDKLAGQVEWGVKVHLAPTTPTTPAAPPAGEPARAAGPGTAGAGRAYLRARGHERRSREGAYREAAAAVAEVRAAAAAYATEQVRHRVQQGALAGGGPENVANDAFLVPSDSCAAFLTAVRRAAESLPAVRVEITGPWAPYSFAALDDAVPAPGGGAAAGP</sequence>
<evidence type="ECO:0000313" key="5">
    <source>
        <dbReference type="EMBL" id="PRH76474.1"/>
    </source>
</evidence>
<feature type="region of interest" description="Disordered" evidence="4">
    <location>
        <begin position="136"/>
        <end position="160"/>
    </location>
</feature>
<name>A0A2S9PPZ0_9ACTN</name>
<comment type="similarity">
    <text evidence="3">Belongs to the gas vesicle GvpF/GvpL family.</text>
</comment>
<dbReference type="PANTHER" id="PTHR36852:SF1">
    <property type="entry name" value="PROTEIN GVPL 2"/>
    <property type="match status" value="1"/>
</dbReference>
<dbReference type="EMBL" id="PVLV01000494">
    <property type="protein sequence ID" value="PRH76474.1"/>
    <property type="molecule type" value="Genomic_DNA"/>
</dbReference>
<dbReference type="PANTHER" id="PTHR36852">
    <property type="entry name" value="PROTEIN GVPL 2"/>
    <property type="match status" value="1"/>
</dbReference>
<dbReference type="AlphaFoldDB" id="A0A2S9PPZ0"/>
<dbReference type="Pfam" id="PF06386">
    <property type="entry name" value="GvpL_GvpF"/>
    <property type="match status" value="1"/>
</dbReference>
<gene>
    <name evidence="5" type="ORF">C6N75_25415</name>
</gene>
<reference evidence="5 6" key="1">
    <citation type="submission" date="2018-03" db="EMBL/GenBank/DDBJ databases">
        <title>Novel Streptomyces sp. from soil.</title>
        <authorList>
            <person name="Tan G.Y.A."/>
            <person name="Lee Z.Y."/>
        </authorList>
    </citation>
    <scope>NUCLEOTIDE SEQUENCE [LARGE SCALE GENOMIC DNA]</scope>
    <source>
        <strain evidence="5 6">ST5x</strain>
    </source>
</reference>
<evidence type="ECO:0000256" key="4">
    <source>
        <dbReference type="SAM" id="MobiDB-lite"/>
    </source>
</evidence>
<comment type="caution">
    <text evidence="5">The sequence shown here is derived from an EMBL/GenBank/DDBJ whole genome shotgun (WGS) entry which is preliminary data.</text>
</comment>
<dbReference type="InterPro" id="IPR009430">
    <property type="entry name" value="GvpL/GvpF"/>
</dbReference>
<evidence type="ECO:0000256" key="1">
    <source>
        <dbReference type="ARBA" id="ARBA00022987"/>
    </source>
</evidence>
<protein>
    <submittedName>
        <fullName evidence="5">Gas vesicle protein</fullName>
    </submittedName>
</protein>
<keyword evidence="1" id="KW-0304">Gas vesicle</keyword>
<accession>A0A2S9PPZ0</accession>
<dbReference type="Proteomes" id="UP000239322">
    <property type="component" value="Unassembled WGS sequence"/>
</dbReference>
<dbReference type="GO" id="GO:0031411">
    <property type="term" value="C:gas vesicle"/>
    <property type="evidence" value="ECO:0007669"/>
    <property type="project" value="UniProtKB-SubCell"/>
</dbReference>
<evidence type="ECO:0000256" key="3">
    <source>
        <dbReference type="ARBA" id="ARBA00035643"/>
    </source>
</evidence>
<keyword evidence="6" id="KW-1185">Reference proteome</keyword>
<dbReference type="GO" id="GO:0031412">
    <property type="term" value="P:gas vesicle organization"/>
    <property type="evidence" value="ECO:0007669"/>
    <property type="project" value="InterPro"/>
</dbReference>